<evidence type="ECO:0000256" key="10">
    <source>
        <dbReference type="SAM" id="Phobius"/>
    </source>
</evidence>
<dbReference type="Proteomes" id="UP001195483">
    <property type="component" value="Unassembled WGS sequence"/>
</dbReference>
<evidence type="ECO:0000313" key="13">
    <source>
        <dbReference type="Proteomes" id="UP001195483"/>
    </source>
</evidence>
<evidence type="ECO:0000256" key="4">
    <source>
        <dbReference type="ARBA" id="ARBA00023040"/>
    </source>
</evidence>
<keyword evidence="4 8" id="KW-0297">G-protein coupled receptor</keyword>
<dbReference type="GO" id="GO:0004930">
    <property type="term" value="F:G protein-coupled receptor activity"/>
    <property type="evidence" value="ECO:0007669"/>
    <property type="project" value="UniProtKB-KW"/>
</dbReference>
<dbReference type="PANTHER" id="PTHR24238:SF47">
    <property type="entry name" value="ECDYSTEROIDS_DOPAMINE RECEPTOR-RELATED"/>
    <property type="match status" value="1"/>
</dbReference>
<dbReference type="AlphaFoldDB" id="A0AAE0SDG0"/>
<name>A0AAE0SDG0_9BIVA</name>
<keyword evidence="7 8" id="KW-0807">Transducer</keyword>
<keyword evidence="3 10" id="KW-1133">Transmembrane helix</keyword>
<dbReference type="Gene3D" id="1.20.1070.10">
    <property type="entry name" value="Rhodopsin 7-helix transmembrane proteins"/>
    <property type="match status" value="2"/>
</dbReference>
<evidence type="ECO:0000256" key="2">
    <source>
        <dbReference type="ARBA" id="ARBA00022692"/>
    </source>
</evidence>
<evidence type="ECO:0000256" key="3">
    <source>
        <dbReference type="ARBA" id="ARBA00022989"/>
    </source>
</evidence>
<comment type="caution">
    <text evidence="12">The sequence shown here is derived from an EMBL/GenBank/DDBJ whole genome shotgun (WGS) entry which is preliminary data.</text>
</comment>
<proteinExistence type="inferred from homology"/>
<feature type="transmembrane region" description="Helical" evidence="10">
    <location>
        <begin position="151"/>
        <end position="173"/>
    </location>
</feature>
<feature type="transmembrane region" description="Helical" evidence="10">
    <location>
        <begin position="379"/>
        <end position="397"/>
    </location>
</feature>
<reference evidence="12" key="2">
    <citation type="journal article" date="2021" name="Genome Biol. Evol.">
        <title>Developing a high-quality reference genome for a parasitic bivalve with doubly uniparental inheritance (Bivalvia: Unionida).</title>
        <authorList>
            <person name="Smith C.H."/>
        </authorList>
    </citation>
    <scope>NUCLEOTIDE SEQUENCE</scope>
    <source>
        <strain evidence="12">CHS0354</strain>
        <tissue evidence="12">Mantle</tissue>
    </source>
</reference>
<dbReference type="EMBL" id="JAEAOA010000943">
    <property type="protein sequence ID" value="KAK3589669.1"/>
    <property type="molecule type" value="Genomic_DNA"/>
</dbReference>
<dbReference type="PROSITE" id="PS00237">
    <property type="entry name" value="G_PROTEIN_RECEP_F1_1"/>
    <property type="match status" value="1"/>
</dbReference>
<feature type="transmembrane region" description="Helical" evidence="10">
    <location>
        <begin position="71"/>
        <end position="89"/>
    </location>
</feature>
<keyword evidence="6 8" id="KW-0675">Receptor</keyword>
<comment type="similarity">
    <text evidence="8">Belongs to the G-protein coupled receptor 1 family.</text>
</comment>
<feature type="region of interest" description="Disordered" evidence="9">
    <location>
        <begin position="264"/>
        <end position="296"/>
    </location>
</feature>
<dbReference type="PROSITE" id="PS50262">
    <property type="entry name" value="G_PROTEIN_RECEP_F1_2"/>
    <property type="match status" value="1"/>
</dbReference>
<keyword evidence="2 8" id="KW-0812">Transmembrane</keyword>
<comment type="subcellular location">
    <subcellularLocation>
        <location evidence="1">Membrane</location>
        <topology evidence="1">Multi-pass membrane protein</topology>
    </subcellularLocation>
</comment>
<feature type="domain" description="G-protein coupled receptors family 1 profile" evidence="11">
    <location>
        <begin position="10"/>
        <end position="390"/>
    </location>
</feature>
<feature type="transmembrane region" description="Helical" evidence="10">
    <location>
        <begin position="339"/>
        <end position="359"/>
    </location>
</feature>
<dbReference type="SUPFAM" id="SSF81321">
    <property type="entry name" value="Family A G protein-coupled receptor-like"/>
    <property type="match status" value="1"/>
</dbReference>
<dbReference type="CDD" id="cd00637">
    <property type="entry name" value="7tm_classA_rhodopsin-like"/>
    <property type="match status" value="1"/>
</dbReference>
<accession>A0AAE0SDG0</accession>
<evidence type="ECO:0000256" key="8">
    <source>
        <dbReference type="RuleBase" id="RU000688"/>
    </source>
</evidence>
<dbReference type="Pfam" id="PF00001">
    <property type="entry name" value="7tm_1"/>
    <property type="match status" value="1"/>
</dbReference>
<evidence type="ECO:0000259" key="11">
    <source>
        <dbReference type="PROSITE" id="PS50262"/>
    </source>
</evidence>
<feature type="transmembrane region" description="Helical" evidence="10">
    <location>
        <begin position="29"/>
        <end position="51"/>
    </location>
</feature>
<organism evidence="12 13">
    <name type="scientific">Potamilus streckersoni</name>
    <dbReference type="NCBI Taxonomy" id="2493646"/>
    <lineage>
        <taxon>Eukaryota</taxon>
        <taxon>Metazoa</taxon>
        <taxon>Spiralia</taxon>
        <taxon>Lophotrochozoa</taxon>
        <taxon>Mollusca</taxon>
        <taxon>Bivalvia</taxon>
        <taxon>Autobranchia</taxon>
        <taxon>Heteroconchia</taxon>
        <taxon>Palaeoheterodonta</taxon>
        <taxon>Unionida</taxon>
        <taxon>Unionoidea</taxon>
        <taxon>Unionidae</taxon>
        <taxon>Ambleminae</taxon>
        <taxon>Lampsilini</taxon>
        <taxon>Potamilus</taxon>
    </lineage>
</organism>
<evidence type="ECO:0000256" key="5">
    <source>
        <dbReference type="ARBA" id="ARBA00023136"/>
    </source>
</evidence>
<dbReference type="GO" id="GO:0016020">
    <property type="term" value="C:membrane"/>
    <property type="evidence" value="ECO:0007669"/>
    <property type="project" value="UniProtKB-SubCell"/>
</dbReference>
<evidence type="ECO:0000256" key="7">
    <source>
        <dbReference type="ARBA" id="ARBA00023224"/>
    </source>
</evidence>
<sequence>MGSMTIGIPGNSIVLAIYQKLKPGTNIDCYILSIALLDLVCLVVTIPMYIVMQTQIWDITDVNTFCKTLNFTGQIVTFAESFLLCAMAIERFIKVCRRKSRFFLDQRGKYVVLSIILITFFISVPNLLFSWVDYHRSCKPITNPSWIASAFFLLTVSLFIVMFGIVSFSYANVAMKLLQTANKAAQSSIASRNIMRPNKVTPFPCNEDLRPTTFCMFERIRNETSLSVQTNNANIKISVTTSSSQQMLTRKAACLGREHFQRDGANSDIRKDDENDDKDLEVMGKSNSKSDRRSGRCVRNFPQSEHIAMKVKPLETVVRESFENISLPQKRRLLRTTKVSFLITVTFIISWLPVWIYTVLAFTKIYKDPYGGFFLKQSYLMNSFMNPILFLACNRDFRNKAKGLFFKNQPTITS</sequence>
<protein>
    <recommendedName>
        <fullName evidence="11">G-protein coupled receptors family 1 profile domain-containing protein</fullName>
    </recommendedName>
</protein>
<gene>
    <name evidence="12" type="ORF">CHS0354_015174</name>
</gene>
<evidence type="ECO:0000313" key="12">
    <source>
        <dbReference type="EMBL" id="KAK3589669.1"/>
    </source>
</evidence>
<evidence type="ECO:0000256" key="1">
    <source>
        <dbReference type="ARBA" id="ARBA00004141"/>
    </source>
</evidence>
<dbReference type="InterPro" id="IPR017452">
    <property type="entry name" value="GPCR_Rhodpsn_7TM"/>
</dbReference>
<dbReference type="InterPro" id="IPR000276">
    <property type="entry name" value="GPCR_Rhodpsn"/>
</dbReference>
<keyword evidence="13" id="KW-1185">Reference proteome</keyword>
<evidence type="ECO:0000256" key="6">
    <source>
        <dbReference type="ARBA" id="ARBA00023170"/>
    </source>
</evidence>
<reference evidence="12" key="3">
    <citation type="submission" date="2023-05" db="EMBL/GenBank/DDBJ databases">
        <authorList>
            <person name="Smith C.H."/>
        </authorList>
    </citation>
    <scope>NUCLEOTIDE SEQUENCE</scope>
    <source>
        <strain evidence="12">CHS0354</strain>
        <tissue evidence="12">Mantle</tissue>
    </source>
</reference>
<evidence type="ECO:0000256" key="9">
    <source>
        <dbReference type="SAM" id="MobiDB-lite"/>
    </source>
</evidence>
<reference evidence="12" key="1">
    <citation type="journal article" date="2021" name="Genome Biol. Evol.">
        <title>A High-Quality Reference Genome for a Parasitic Bivalve with Doubly Uniparental Inheritance (Bivalvia: Unionida).</title>
        <authorList>
            <person name="Smith C.H."/>
        </authorList>
    </citation>
    <scope>NUCLEOTIDE SEQUENCE</scope>
    <source>
        <strain evidence="12">CHS0354</strain>
    </source>
</reference>
<feature type="transmembrane region" description="Helical" evidence="10">
    <location>
        <begin position="110"/>
        <end position="131"/>
    </location>
</feature>
<dbReference type="PANTHER" id="PTHR24238">
    <property type="entry name" value="G-PROTEIN COUPLED RECEPTOR"/>
    <property type="match status" value="1"/>
</dbReference>
<dbReference type="PRINTS" id="PR00237">
    <property type="entry name" value="GPCRRHODOPSN"/>
</dbReference>
<keyword evidence="5 10" id="KW-0472">Membrane</keyword>